<sequence length="89" mass="9732">MSDGVSTPSTYLPSNSHWCTCEDGLGGGHHALMLILVRLVMLTLLGVKIDQFRCGMTPILPLRSALSCGIYQRAMFTRDSCREIAGWCA</sequence>
<reference evidence="1" key="1">
    <citation type="submission" date="2018-02" db="EMBL/GenBank/DDBJ databases">
        <title>The genomes of Aspergillus section Nigri reveals drivers in fungal speciation.</title>
        <authorList>
            <consortium name="DOE Joint Genome Institute"/>
            <person name="Vesth T.C."/>
            <person name="Nybo J."/>
            <person name="Theobald S."/>
            <person name="Brandl J."/>
            <person name="Frisvad J.C."/>
            <person name="Nielsen K.F."/>
            <person name="Lyhne E.K."/>
            <person name="Kogle M.E."/>
            <person name="Kuo A."/>
            <person name="Riley R."/>
            <person name="Clum A."/>
            <person name="Nolan M."/>
            <person name="Lipzen A."/>
            <person name="Salamov A."/>
            <person name="Henrissat B."/>
            <person name="Wiebenga A."/>
            <person name="De vries R.P."/>
            <person name="Grigoriev I.V."/>
            <person name="Mortensen U.H."/>
            <person name="Andersen M.R."/>
            <person name="Baker S.E."/>
        </authorList>
    </citation>
    <scope>NUCLEOTIDE SEQUENCE</scope>
    <source>
        <strain evidence="1">CBS 121060</strain>
    </source>
</reference>
<evidence type="ECO:0000313" key="2">
    <source>
        <dbReference type="Proteomes" id="UP000249661"/>
    </source>
</evidence>
<dbReference type="EMBL" id="KZ824973">
    <property type="protein sequence ID" value="RAH67507.1"/>
    <property type="molecule type" value="Genomic_DNA"/>
</dbReference>
<keyword evidence="2" id="KW-1185">Reference proteome</keyword>
<dbReference type="Proteomes" id="UP000249661">
    <property type="component" value="Unassembled WGS sequence"/>
</dbReference>
<gene>
    <name evidence="1" type="ORF">BO66DRAFT_152687</name>
</gene>
<accession>A0ACD1H1P6</accession>
<name>A0ACD1H1P6_9EURO</name>
<protein>
    <submittedName>
        <fullName evidence="1">Uncharacterized protein</fullName>
    </submittedName>
</protein>
<organism evidence="1 2">
    <name type="scientific">Aspergillus aculeatinus CBS 121060</name>
    <dbReference type="NCBI Taxonomy" id="1448322"/>
    <lineage>
        <taxon>Eukaryota</taxon>
        <taxon>Fungi</taxon>
        <taxon>Dikarya</taxon>
        <taxon>Ascomycota</taxon>
        <taxon>Pezizomycotina</taxon>
        <taxon>Eurotiomycetes</taxon>
        <taxon>Eurotiomycetidae</taxon>
        <taxon>Eurotiales</taxon>
        <taxon>Aspergillaceae</taxon>
        <taxon>Aspergillus</taxon>
        <taxon>Aspergillus subgen. Circumdati</taxon>
    </lineage>
</organism>
<evidence type="ECO:0000313" key="1">
    <source>
        <dbReference type="EMBL" id="RAH67507.1"/>
    </source>
</evidence>
<proteinExistence type="predicted"/>